<dbReference type="Proteomes" id="UP000034430">
    <property type="component" value="Unassembled WGS sequence"/>
</dbReference>
<evidence type="ECO:0000256" key="1">
    <source>
        <dbReference type="SAM" id="MobiDB-lite"/>
    </source>
</evidence>
<feature type="compositionally biased region" description="Basic and acidic residues" evidence="1">
    <location>
        <begin position="15"/>
        <end position="24"/>
    </location>
</feature>
<protein>
    <submittedName>
        <fullName evidence="2">Uncharacterized protein</fullName>
    </submittedName>
</protein>
<gene>
    <name evidence="2" type="ORF">US65_C0024G0008</name>
</gene>
<evidence type="ECO:0000313" key="2">
    <source>
        <dbReference type="EMBL" id="KKQ46867.1"/>
    </source>
</evidence>
<dbReference type="AlphaFoldDB" id="A0A0G0HX38"/>
<evidence type="ECO:0000313" key="3">
    <source>
        <dbReference type="Proteomes" id="UP000034430"/>
    </source>
</evidence>
<organism evidence="2 3">
    <name type="scientific">Candidatus Yanofskybacteria bacterium GW2011_GWC2_37_9</name>
    <dbReference type="NCBI Taxonomy" id="1619028"/>
    <lineage>
        <taxon>Bacteria</taxon>
        <taxon>Candidatus Yanofskyibacteriota</taxon>
    </lineage>
</organism>
<name>A0A0G0HX38_9BACT</name>
<comment type="caution">
    <text evidence="2">The sequence shown here is derived from an EMBL/GenBank/DDBJ whole genome shotgun (WGS) entry which is preliminary data.</text>
</comment>
<sequence length="98" mass="11093">MDNKNNVFETLGHSEGSEKEQDPIDLKLVRTGGEGGPLYYLSYGIDGKDVEQKNDGYLDMEKAIEYAKEIAKKYRRSVIFQEGKSVFAKINKNGVEEK</sequence>
<proteinExistence type="predicted"/>
<feature type="region of interest" description="Disordered" evidence="1">
    <location>
        <begin position="1"/>
        <end position="24"/>
    </location>
</feature>
<accession>A0A0G0HX38</accession>
<reference evidence="2 3" key="1">
    <citation type="journal article" date="2015" name="Nature">
        <title>rRNA introns, odd ribosomes, and small enigmatic genomes across a large radiation of phyla.</title>
        <authorList>
            <person name="Brown C.T."/>
            <person name="Hug L.A."/>
            <person name="Thomas B.C."/>
            <person name="Sharon I."/>
            <person name="Castelle C.J."/>
            <person name="Singh A."/>
            <person name="Wilkins M.J."/>
            <person name="Williams K.H."/>
            <person name="Banfield J.F."/>
        </authorList>
    </citation>
    <scope>NUCLEOTIDE SEQUENCE [LARGE SCALE GENOMIC DNA]</scope>
</reference>
<dbReference type="EMBL" id="LBTU01000024">
    <property type="protein sequence ID" value="KKQ46867.1"/>
    <property type="molecule type" value="Genomic_DNA"/>
</dbReference>